<reference evidence="5" key="1">
    <citation type="submission" date="2013-11" db="EMBL/GenBank/DDBJ databases">
        <title>The genomic landscape of the Guanapo guppy.</title>
        <authorList>
            <person name="Kuenstner A."/>
            <person name="Dreyer C."/>
        </authorList>
    </citation>
    <scope>NUCLEOTIDE SEQUENCE</scope>
    <source>
        <strain evidence="5">Guanapo</strain>
    </source>
</reference>
<feature type="domain" description="Peptidase S1" evidence="3">
    <location>
        <begin position="26"/>
        <end position="231"/>
    </location>
</feature>
<feature type="signal peptide" evidence="2">
    <location>
        <begin position="1"/>
        <end position="19"/>
    </location>
</feature>
<keyword evidence="2" id="KW-0732">Signal</keyword>
<dbReference type="SUPFAM" id="SSF50494">
    <property type="entry name" value="Trypsin-like serine proteases"/>
    <property type="match status" value="1"/>
</dbReference>
<dbReference type="Gene3D" id="2.40.10.10">
    <property type="entry name" value="Trypsin-like serine proteases"/>
    <property type="match status" value="2"/>
</dbReference>
<sequence length="233" mass="26216">RLTRSNFLLLLWGVSVNSAVSLQKRIIGGHDCADTERRYHVRLRRINGEIITVCGGSLIHPQWILTAADCWESIIVKVHPRANEENTHIIRQDPEVYVDQGQKHNIMLLKLPRPVTDVPLARTCLLISCFSAVHIGFAAKHLQCVDMKVVQVSQFRPRDGYIFRTAEPNTDACYVSLSLLYLSTSDIGGAVVFNGMIYGVITVDRSHFACKKPVSVIDVCEYIGWIKTKTRAK</sequence>
<dbReference type="AlphaFoldDB" id="A0A3P9MUL1"/>
<evidence type="ECO:0000259" key="3">
    <source>
        <dbReference type="PROSITE" id="PS50240"/>
    </source>
</evidence>
<reference evidence="4" key="3">
    <citation type="submission" date="2025-09" db="UniProtKB">
        <authorList>
            <consortium name="Ensembl"/>
        </authorList>
    </citation>
    <scope>IDENTIFICATION</scope>
    <source>
        <strain evidence="4">Guanapo</strain>
    </source>
</reference>
<name>A0A3P9MUL1_POERE</name>
<dbReference type="PANTHER" id="PTHR24271">
    <property type="entry name" value="KALLIKREIN-RELATED"/>
    <property type="match status" value="1"/>
</dbReference>
<accession>A0A3P9MUL1</accession>
<dbReference type="STRING" id="8081.ENSPREP00000001028"/>
<keyword evidence="1" id="KW-1015">Disulfide bond</keyword>
<dbReference type="PANTHER" id="PTHR24271:SF50">
    <property type="match status" value="1"/>
</dbReference>
<evidence type="ECO:0000256" key="2">
    <source>
        <dbReference type="SAM" id="SignalP"/>
    </source>
</evidence>
<dbReference type="SMART" id="SM00020">
    <property type="entry name" value="Tryp_SPc"/>
    <property type="match status" value="1"/>
</dbReference>
<dbReference type="PRINTS" id="PR00722">
    <property type="entry name" value="CHYMOTRYPSIN"/>
</dbReference>
<dbReference type="PROSITE" id="PS50240">
    <property type="entry name" value="TRYPSIN_DOM"/>
    <property type="match status" value="1"/>
</dbReference>
<dbReference type="GO" id="GO:0006508">
    <property type="term" value="P:proteolysis"/>
    <property type="evidence" value="ECO:0007669"/>
    <property type="project" value="InterPro"/>
</dbReference>
<evidence type="ECO:0000256" key="1">
    <source>
        <dbReference type="ARBA" id="ARBA00023157"/>
    </source>
</evidence>
<dbReference type="Ensembl" id="ENSPRET00000001069.1">
    <property type="protein sequence ID" value="ENSPREP00000001028.1"/>
    <property type="gene ID" value="ENSPREG00000000781.1"/>
</dbReference>
<keyword evidence="5" id="KW-1185">Reference proteome</keyword>
<proteinExistence type="predicted"/>
<evidence type="ECO:0000313" key="5">
    <source>
        <dbReference type="Proteomes" id="UP000242638"/>
    </source>
</evidence>
<dbReference type="InterPro" id="IPR001314">
    <property type="entry name" value="Peptidase_S1A"/>
</dbReference>
<evidence type="ECO:0000313" key="4">
    <source>
        <dbReference type="Ensembl" id="ENSPREP00000001028.1"/>
    </source>
</evidence>
<feature type="chain" id="PRO_5018253243" description="Peptidase S1 domain-containing protein" evidence="2">
    <location>
        <begin position="20"/>
        <end position="233"/>
    </location>
</feature>
<dbReference type="GeneTree" id="ENSGT00390000009571"/>
<dbReference type="Proteomes" id="UP000242638">
    <property type="component" value="Unassembled WGS sequence"/>
</dbReference>
<dbReference type="InterPro" id="IPR001254">
    <property type="entry name" value="Trypsin_dom"/>
</dbReference>
<dbReference type="InterPro" id="IPR043504">
    <property type="entry name" value="Peptidase_S1_PA_chymotrypsin"/>
</dbReference>
<organism evidence="4 5">
    <name type="scientific">Poecilia reticulata</name>
    <name type="common">Guppy</name>
    <name type="synonym">Acanthophacelus reticulatus</name>
    <dbReference type="NCBI Taxonomy" id="8081"/>
    <lineage>
        <taxon>Eukaryota</taxon>
        <taxon>Metazoa</taxon>
        <taxon>Chordata</taxon>
        <taxon>Craniata</taxon>
        <taxon>Vertebrata</taxon>
        <taxon>Euteleostomi</taxon>
        <taxon>Actinopterygii</taxon>
        <taxon>Neopterygii</taxon>
        <taxon>Teleostei</taxon>
        <taxon>Neoteleostei</taxon>
        <taxon>Acanthomorphata</taxon>
        <taxon>Ovalentaria</taxon>
        <taxon>Atherinomorphae</taxon>
        <taxon>Cyprinodontiformes</taxon>
        <taxon>Poeciliidae</taxon>
        <taxon>Poeciliinae</taxon>
        <taxon>Poecilia</taxon>
    </lineage>
</organism>
<dbReference type="InterPro" id="IPR009003">
    <property type="entry name" value="Peptidase_S1_PA"/>
</dbReference>
<protein>
    <recommendedName>
        <fullName evidence="3">Peptidase S1 domain-containing protein</fullName>
    </recommendedName>
</protein>
<reference evidence="4" key="2">
    <citation type="submission" date="2025-08" db="UniProtKB">
        <authorList>
            <consortium name="Ensembl"/>
        </authorList>
    </citation>
    <scope>IDENTIFICATION</scope>
    <source>
        <strain evidence="4">Guanapo</strain>
    </source>
</reference>
<dbReference type="GO" id="GO:0004252">
    <property type="term" value="F:serine-type endopeptidase activity"/>
    <property type="evidence" value="ECO:0007669"/>
    <property type="project" value="InterPro"/>
</dbReference>
<dbReference type="Pfam" id="PF00089">
    <property type="entry name" value="Trypsin"/>
    <property type="match status" value="1"/>
</dbReference>
<dbReference type="OMA" id="HDCADTE"/>